<dbReference type="Proteomes" id="UP000266723">
    <property type="component" value="Unassembled WGS sequence"/>
</dbReference>
<protein>
    <submittedName>
        <fullName evidence="1">Uncharacterized protein</fullName>
    </submittedName>
</protein>
<evidence type="ECO:0000313" key="2">
    <source>
        <dbReference type="Proteomes" id="UP000266723"/>
    </source>
</evidence>
<name>A0ABQ7CGP2_BRACR</name>
<gene>
    <name evidence="1" type="ORF">DY000_02002906</name>
</gene>
<dbReference type="EMBL" id="QGKV02000832">
    <property type="protein sequence ID" value="KAF3550217.1"/>
    <property type="molecule type" value="Genomic_DNA"/>
</dbReference>
<keyword evidence="2" id="KW-1185">Reference proteome</keyword>
<proteinExistence type="predicted"/>
<organism evidence="1 2">
    <name type="scientific">Brassica cretica</name>
    <name type="common">Mustard</name>
    <dbReference type="NCBI Taxonomy" id="69181"/>
    <lineage>
        <taxon>Eukaryota</taxon>
        <taxon>Viridiplantae</taxon>
        <taxon>Streptophyta</taxon>
        <taxon>Embryophyta</taxon>
        <taxon>Tracheophyta</taxon>
        <taxon>Spermatophyta</taxon>
        <taxon>Magnoliopsida</taxon>
        <taxon>eudicotyledons</taxon>
        <taxon>Gunneridae</taxon>
        <taxon>Pentapetalae</taxon>
        <taxon>rosids</taxon>
        <taxon>malvids</taxon>
        <taxon>Brassicales</taxon>
        <taxon>Brassicaceae</taxon>
        <taxon>Brassiceae</taxon>
        <taxon>Brassica</taxon>
    </lineage>
</organism>
<evidence type="ECO:0000313" key="1">
    <source>
        <dbReference type="EMBL" id="KAF3550217.1"/>
    </source>
</evidence>
<comment type="caution">
    <text evidence="1">The sequence shown here is derived from an EMBL/GenBank/DDBJ whole genome shotgun (WGS) entry which is preliminary data.</text>
</comment>
<sequence length="50" mass="6001">MDRENTKATLVAACDTLDQALNQHRRHEISQERRPARRQHIEIGERWLLH</sequence>
<accession>A0ABQ7CGP2</accession>
<reference evidence="1 2" key="1">
    <citation type="journal article" date="2020" name="BMC Genomics">
        <title>Intraspecific diversification of the crop wild relative Brassica cretica Lam. using demographic model selection.</title>
        <authorList>
            <person name="Kioukis A."/>
            <person name="Michalopoulou V.A."/>
            <person name="Briers L."/>
            <person name="Pirintsos S."/>
            <person name="Studholme D.J."/>
            <person name="Pavlidis P."/>
            <person name="Sarris P.F."/>
        </authorList>
    </citation>
    <scope>NUCLEOTIDE SEQUENCE [LARGE SCALE GENOMIC DNA]</scope>
    <source>
        <strain evidence="2">cv. PFS-1207/04</strain>
    </source>
</reference>